<dbReference type="Proteomes" id="UP001341840">
    <property type="component" value="Unassembled WGS sequence"/>
</dbReference>
<proteinExistence type="predicted"/>
<evidence type="ECO:0000256" key="1">
    <source>
        <dbReference type="SAM" id="MobiDB-lite"/>
    </source>
</evidence>
<dbReference type="EMBL" id="JASCZI010181368">
    <property type="protein sequence ID" value="MED6182623.1"/>
    <property type="molecule type" value="Genomic_DNA"/>
</dbReference>
<gene>
    <name evidence="2" type="ORF">PIB30_030241</name>
</gene>
<reference evidence="2 3" key="1">
    <citation type="journal article" date="2023" name="Plants (Basel)">
        <title>Bridging the Gap: Combining Genomics and Transcriptomics Approaches to Understand Stylosanthes scabra, an Orphan Legume from the Brazilian Caatinga.</title>
        <authorList>
            <person name="Ferreira-Neto J.R.C."/>
            <person name="da Silva M.D."/>
            <person name="Binneck E."/>
            <person name="de Melo N.F."/>
            <person name="da Silva R.H."/>
            <person name="de Melo A.L.T.M."/>
            <person name="Pandolfi V."/>
            <person name="Bustamante F.O."/>
            <person name="Brasileiro-Vidal A.C."/>
            <person name="Benko-Iseppon A.M."/>
        </authorList>
    </citation>
    <scope>NUCLEOTIDE SEQUENCE [LARGE SCALE GENOMIC DNA]</scope>
    <source>
        <tissue evidence="2">Leaves</tissue>
    </source>
</reference>
<keyword evidence="3" id="KW-1185">Reference proteome</keyword>
<protein>
    <submittedName>
        <fullName evidence="2">Uncharacterized protein</fullName>
    </submittedName>
</protein>
<sequence length="119" mass="13530">MNETNLYSDAAVAMDLASGDGRVLSGAGSELLRRQGRVMAVLCYARRWSNNHSGREENGGRSTKTRVVALEQRMRFSDYEENRGIRTENNRSGSEIGDRAGRRMVVVQRKQGWWHWNKG</sequence>
<evidence type="ECO:0000313" key="2">
    <source>
        <dbReference type="EMBL" id="MED6182623.1"/>
    </source>
</evidence>
<accession>A0ABU6WCI9</accession>
<evidence type="ECO:0000313" key="3">
    <source>
        <dbReference type="Proteomes" id="UP001341840"/>
    </source>
</evidence>
<name>A0ABU6WCI9_9FABA</name>
<feature type="compositionally biased region" description="Basic and acidic residues" evidence="1">
    <location>
        <begin position="80"/>
        <end position="89"/>
    </location>
</feature>
<comment type="caution">
    <text evidence="2">The sequence shown here is derived from an EMBL/GenBank/DDBJ whole genome shotgun (WGS) entry which is preliminary data.</text>
</comment>
<feature type="region of interest" description="Disordered" evidence="1">
    <location>
        <begin position="80"/>
        <end position="99"/>
    </location>
</feature>
<organism evidence="2 3">
    <name type="scientific">Stylosanthes scabra</name>
    <dbReference type="NCBI Taxonomy" id="79078"/>
    <lineage>
        <taxon>Eukaryota</taxon>
        <taxon>Viridiplantae</taxon>
        <taxon>Streptophyta</taxon>
        <taxon>Embryophyta</taxon>
        <taxon>Tracheophyta</taxon>
        <taxon>Spermatophyta</taxon>
        <taxon>Magnoliopsida</taxon>
        <taxon>eudicotyledons</taxon>
        <taxon>Gunneridae</taxon>
        <taxon>Pentapetalae</taxon>
        <taxon>rosids</taxon>
        <taxon>fabids</taxon>
        <taxon>Fabales</taxon>
        <taxon>Fabaceae</taxon>
        <taxon>Papilionoideae</taxon>
        <taxon>50 kb inversion clade</taxon>
        <taxon>dalbergioids sensu lato</taxon>
        <taxon>Dalbergieae</taxon>
        <taxon>Pterocarpus clade</taxon>
        <taxon>Stylosanthes</taxon>
    </lineage>
</organism>